<dbReference type="EMBL" id="FRBH01000021">
    <property type="protein sequence ID" value="SHL75848.1"/>
    <property type="molecule type" value="Genomic_DNA"/>
</dbReference>
<reference evidence="3" key="3">
    <citation type="submission" date="2016-11" db="EMBL/GenBank/DDBJ databases">
        <authorList>
            <person name="Jaros S."/>
            <person name="Januszkiewicz K."/>
            <person name="Wedrychowicz H."/>
        </authorList>
    </citation>
    <scope>NUCLEOTIDE SEQUENCE [LARGE SCALE GENOMIC DNA]</scope>
    <source>
        <strain evidence="3">DSM 27989</strain>
    </source>
</reference>
<evidence type="ECO:0000256" key="1">
    <source>
        <dbReference type="SAM" id="MobiDB-lite"/>
    </source>
</evidence>
<organism evidence="3 4">
    <name type="scientific">Chishuiella changwenlii</name>
    <dbReference type="NCBI Taxonomy" id="1434701"/>
    <lineage>
        <taxon>Bacteria</taxon>
        <taxon>Pseudomonadati</taxon>
        <taxon>Bacteroidota</taxon>
        <taxon>Flavobacteriia</taxon>
        <taxon>Flavobacteriales</taxon>
        <taxon>Weeksellaceae</taxon>
        <taxon>Chishuiella</taxon>
    </lineage>
</organism>
<sequence length="305" mass="33866">MKHSGYDGGKLGNQNYHYKYNGKELQTELGINLYDYGARNYDPAIGRWFNIDPLAEKFNGASPFNYAANNPILFIDPDGRDIHITIGNSPVGTTSIRLIGASGEAPREVKIDIYKMTVTDDVTKKTSTYYVTRDAPVYESENKANSILEFFGFDETTYNVINTAFEPSNKDGKYKGIALQYPSGTDLEALALRNEDGSSNLDAVPNKSPERKKGKENEATGVMIHVGGKYEKNDGKTYSVGSFGCFGLCNKDSGNKGAKSFIKDIVDRRNQNKKASKGTDINVTVKKRKNVNWQWEVDKNGNKSE</sequence>
<dbReference type="NCBIfam" id="TIGR03696">
    <property type="entry name" value="Rhs_assc_core"/>
    <property type="match status" value="1"/>
</dbReference>
<dbReference type="Proteomes" id="UP000650994">
    <property type="component" value="Unassembled WGS sequence"/>
</dbReference>
<dbReference type="EMBL" id="BMFL01000037">
    <property type="protein sequence ID" value="GGF11561.1"/>
    <property type="molecule type" value="Genomic_DNA"/>
</dbReference>
<reference evidence="4" key="2">
    <citation type="submission" date="2016-11" db="EMBL/GenBank/DDBJ databases">
        <authorList>
            <person name="Varghese N."/>
            <person name="Submissions S."/>
        </authorList>
    </citation>
    <scope>NUCLEOTIDE SEQUENCE [LARGE SCALE GENOMIC DNA]</scope>
    <source>
        <strain evidence="4">DSM 27989</strain>
    </source>
</reference>
<dbReference type="InterPro" id="IPR022385">
    <property type="entry name" value="Rhs_assc_core"/>
</dbReference>
<evidence type="ECO:0000313" key="4">
    <source>
        <dbReference type="Proteomes" id="UP000184120"/>
    </source>
</evidence>
<accession>A0A1M7D8V9</accession>
<dbReference type="InterPro" id="IPR050708">
    <property type="entry name" value="T6SS_VgrG/RHS"/>
</dbReference>
<gene>
    <name evidence="2" type="ORF">GCM10010984_30740</name>
    <name evidence="3" type="ORF">SAMN05443634_1216</name>
</gene>
<dbReference type="STRING" id="1434701.SAMN05443634_1216"/>
<protein>
    <submittedName>
        <fullName evidence="3">RHS repeat-associated core domain-containing protein</fullName>
    </submittedName>
</protein>
<feature type="region of interest" description="Disordered" evidence="1">
    <location>
        <begin position="196"/>
        <end position="217"/>
    </location>
</feature>
<dbReference type="Proteomes" id="UP000184120">
    <property type="component" value="Unassembled WGS sequence"/>
</dbReference>
<reference evidence="5" key="4">
    <citation type="journal article" date="2019" name="Int. J. Syst. Evol. Microbiol.">
        <title>The Global Catalogue of Microorganisms (GCM) 10K type strain sequencing project: providing services to taxonomists for standard genome sequencing and annotation.</title>
        <authorList>
            <consortium name="The Broad Institute Genomics Platform"/>
            <consortium name="The Broad Institute Genome Sequencing Center for Infectious Disease"/>
            <person name="Wu L."/>
            <person name="Ma J."/>
        </authorList>
    </citation>
    <scope>NUCLEOTIDE SEQUENCE [LARGE SCALE GENOMIC DNA]</scope>
    <source>
        <strain evidence="5">CGMCC 1.12707</strain>
    </source>
</reference>
<dbReference type="PANTHER" id="PTHR32305:SF15">
    <property type="entry name" value="PROTEIN RHSA-RELATED"/>
    <property type="match status" value="1"/>
</dbReference>
<dbReference type="PANTHER" id="PTHR32305">
    <property type="match status" value="1"/>
</dbReference>
<feature type="compositionally biased region" description="Basic and acidic residues" evidence="1">
    <location>
        <begin position="208"/>
        <end position="217"/>
    </location>
</feature>
<dbReference type="Gene3D" id="2.180.10.10">
    <property type="entry name" value="RHS repeat-associated core"/>
    <property type="match status" value="1"/>
</dbReference>
<reference evidence="2" key="1">
    <citation type="journal article" date="2014" name="Int. J. Syst. Evol. Microbiol.">
        <title>Complete genome of a new Firmicutes species belonging to the dominant human colonic microbiota ('Ruminococcus bicirculans') reveals two chromosomes and a selective capacity to utilize plant glucans.</title>
        <authorList>
            <consortium name="NISC Comparative Sequencing Program"/>
            <person name="Wegmann U."/>
            <person name="Louis P."/>
            <person name="Goesmann A."/>
            <person name="Henrissat B."/>
            <person name="Duncan S.H."/>
            <person name="Flint H.J."/>
        </authorList>
    </citation>
    <scope>NUCLEOTIDE SEQUENCE</scope>
    <source>
        <strain evidence="2">CGMCC 1.12707</strain>
    </source>
</reference>
<evidence type="ECO:0000313" key="3">
    <source>
        <dbReference type="EMBL" id="SHL75848.1"/>
    </source>
</evidence>
<keyword evidence="5" id="KW-1185">Reference proteome</keyword>
<dbReference type="AlphaFoldDB" id="A0A1M7D8V9"/>
<evidence type="ECO:0000313" key="5">
    <source>
        <dbReference type="Proteomes" id="UP000650994"/>
    </source>
</evidence>
<reference evidence="2" key="5">
    <citation type="submission" date="2024-05" db="EMBL/GenBank/DDBJ databases">
        <authorList>
            <person name="Sun Q."/>
            <person name="Zhou Y."/>
        </authorList>
    </citation>
    <scope>NUCLEOTIDE SEQUENCE</scope>
    <source>
        <strain evidence="2">CGMCC 1.12707</strain>
    </source>
</reference>
<evidence type="ECO:0000313" key="2">
    <source>
        <dbReference type="EMBL" id="GGF11561.1"/>
    </source>
</evidence>
<proteinExistence type="predicted"/>
<name>A0A1M7D8V9_9FLAO</name>